<reference evidence="3" key="1">
    <citation type="submission" date="2021-02" db="EMBL/GenBank/DDBJ databases">
        <authorList>
            <person name="Dougan E. K."/>
            <person name="Rhodes N."/>
            <person name="Thang M."/>
            <person name="Chan C."/>
        </authorList>
    </citation>
    <scope>NUCLEOTIDE SEQUENCE</scope>
</reference>
<feature type="region of interest" description="Disordered" evidence="1">
    <location>
        <begin position="516"/>
        <end position="550"/>
    </location>
</feature>
<evidence type="ECO:0000256" key="1">
    <source>
        <dbReference type="SAM" id="MobiDB-lite"/>
    </source>
</evidence>
<evidence type="ECO:0000259" key="2">
    <source>
        <dbReference type="Pfam" id="PF22600"/>
    </source>
</evidence>
<dbReference type="InterPro" id="IPR054708">
    <property type="entry name" value="MTPAP-like_central"/>
</dbReference>
<dbReference type="Gene3D" id="1.10.1410.10">
    <property type="match status" value="1"/>
</dbReference>
<dbReference type="GO" id="GO:0031123">
    <property type="term" value="P:RNA 3'-end processing"/>
    <property type="evidence" value="ECO:0007669"/>
    <property type="project" value="TreeGrafter"/>
</dbReference>
<comment type="caution">
    <text evidence="3">The sequence shown here is derived from an EMBL/GenBank/DDBJ whole genome shotgun (WGS) entry which is preliminary data.</text>
</comment>
<evidence type="ECO:0000313" key="3">
    <source>
        <dbReference type="EMBL" id="CAE8659582.1"/>
    </source>
</evidence>
<dbReference type="Proteomes" id="UP000626109">
    <property type="component" value="Unassembled WGS sequence"/>
</dbReference>
<sequence>VDPYCLLGAEAAEAAEVIDLSDDSEPEEVRPSKLRTSALGHRFLPAALRVKWYQEFPDSPSPSSSSSAAPFLQFMAGNVVEYQRKDGKWVRAKVGEVVFDGSSSHYVLDIKPYALPHKVRALAQQPPAVCSSSSILQCVLRCSNKLLKFMHRCWRKLVQQQTEAEALPSPTFVKTLAKLLPSPEFEDAARMALSCLEEVARLTFGDKVRVRPFGSLVQGSHLEGSDLDVFVDCPGLLDGPVIDGKGQESKYPKAAEAEKQSKQVHALVRLLRHLKSSSFIVKERRLERHVRVPILILEFQGSIKVEADVSVGDDSAGVEKGYIDRLIQRAFVRAPVALPWVLLVKQWAKVEGLNKAYEGYLNSLGWTLLCFYFLMVRGKVPSDAFSQDLEDSLSSSLAPFQSSRSLHFDKLAPSTWELSEFFEEVAALKLGAGISLAPCEEVEGEGDEVFYIEDPASKRGGATRWSTNVAKSLRQQAWAVLQKRSRAASQALRAGNSEAAAAAWARRLAGQASAFATGPSSSVRGASPEASAFATGPAMVSSSVGGASPE</sequence>
<dbReference type="GO" id="GO:0016779">
    <property type="term" value="F:nucleotidyltransferase activity"/>
    <property type="evidence" value="ECO:0007669"/>
    <property type="project" value="TreeGrafter"/>
</dbReference>
<dbReference type="InterPro" id="IPR043519">
    <property type="entry name" value="NT_sf"/>
</dbReference>
<name>A0A813J193_POLGL</name>
<proteinExistence type="predicted"/>
<gene>
    <name evidence="3" type="ORF">PGLA2088_LOCUS13818</name>
</gene>
<dbReference type="EMBL" id="CAJNNW010016682">
    <property type="protein sequence ID" value="CAE8659582.1"/>
    <property type="molecule type" value="Genomic_DNA"/>
</dbReference>
<protein>
    <recommendedName>
        <fullName evidence="2">Poly(A) RNA polymerase mitochondrial-like central palm domain-containing protein</fullName>
    </recommendedName>
</protein>
<dbReference type="PANTHER" id="PTHR12271:SF40">
    <property type="entry name" value="POLY(A) RNA POLYMERASE GLD2"/>
    <property type="match status" value="1"/>
</dbReference>
<dbReference type="Gene3D" id="3.30.460.10">
    <property type="entry name" value="Beta Polymerase, domain 2"/>
    <property type="match status" value="1"/>
</dbReference>
<feature type="non-terminal residue" evidence="3">
    <location>
        <position position="550"/>
    </location>
</feature>
<feature type="compositionally biased region" description="Polar residues" evidence="1">
    <location>
        <begin position="540"/>
        <end position="550"/>
    </location>
</feature>
<dbReference type="AlphaFoldDB" id="A0A813J193"/>
<dbReference type="PANTHER" id="PTHR12271">
    <property type="entry name" value="POLY A POLYMERASE CID PAP -RELATED"/>
    <property type="match status" value="1"/>
</dbReference>
<evidence type="ECO:0000313" key="4">
    <source>
        <dbReference type="Proteomes" id="UP000626109"/>
    </source>
</evidence>
<feature type="non-terminal residue" evidence="3">
    <location>
        <position position="1"/>
    </location>
</feature>
<accession>A0A813J193</accession>
<dbReference type="SUPFAM" id="SSF81301">
    <property type="entry name" value="Nucleotidyltransferase"/>
    <property type="match status" value="1"/>
</dbReference>
<dbReference type="Pfam" id="PF22600">
    <property type="entry name" value="MTPAP-like_central"/>
    <property type="match status" value="1"/>
</dbReference>
<dbReference type="SUPFAM" id="SSF81631">
    <property type="entry name" value="PAP/OAS1 substrate-binding domain"/>
    <property type="match status" value="1"/>
</dbReference>
<organism evidence="3 4">
    <name type="scientific">Polarella glacialis</name>
    <name type="common">Dinoflagellate</name>
    <dbReference type="NCBI Taxonomy" id="89957"/>
    <lineage>
        <taxon>Eukaryota</taxon>
        <taxon>Sar</taxon>
        <taxon>Alveolata</taxon>
        <taxon>Dinophyceae</taxon>
        <taxon>Suessiales</taxon>
        <taxon>Suessiaceae</taxon>
        <taxon>Polarella</taxon>
    </lineage>
</organism>
<feature type="domain" description="Poly(A) RNA polymerase mitochondrial-like central palm" evidence="2">
    <location>
        <begin position="177"/>
        <end position="315"/>
    </location>
</feature>